<dbReference type="FunFam" id="3.30.470.20:FF:000012">
    <property type="entry name" value="Pyruvate carboxylase"/>
    <property type="match status" value="1"/>
</dbReference>
<dbReference type="Pfam" id="PF02785">
    <property type="entry name" value="Biotin_carb_C"/>
    <property type="match status" value="1"/>
</dbReference>
<evidence type="ECO:0000256" key="15">
    <source>
        <dbReference type="PIRSR" id="PIRSR001594-2"/>
    </source>
</evidence>
<evidence type="ECO:0000256" key="9">
    <source>
        <dbReference type="ARBA" id="ARBA00023053"/>
    </source>
</evidence>
<feature type="binding site" description="via carbamate group" evidence="16">
    <location>
        <position position="716"/>
    </location>
    <ligand>
        <name>Mn(2+)</name>
        <dbReference type="ChEBI" id="CHEBI:29035"/>
    </ligand>
</feature>
<dbReference type="InterPro" id="IPR011054">
    <property type="entry name" value="Rudment_hybrid_motif"/>
</dbReference>
<keyword evidence="9" id="KW-0915">Sodium</keyword>
<feature type="binding site" evidence="15">
    <location>
        <position position="245"/>
    </location>
    <ligand>
        <name>ATP</name>
        <dbReference type="ChEBI" id="CHEBI:30616"/>
    </ligand>
</feature>
<dbReference type="PROSITE" id="PS50975">
    <property type="entry name" value="ATP_GRASP"/>
    <property type="match status" value="1"/>
</dbReference>
<dbReference type="Pfam" id="PF02436">
    <property type="entry name" value="PYC_OADA"/>
    <property type="match status" value="1"/>
</dbReference>
<keyword evidence="10" id="KW-0406">Ion transport</keyword>
<keyword evidence="7 13" id="KW-0067">ATP-binding</keyword>
<evidence type="ECO:0000259" key="19">
    <source>
        <dbReference type="PROSITE" id="PS50975"/>
    </source>
</evidence>
<feature type="binding site" evidence="16">
    <location>
        <position position="745"/>
    </location>
    <ligand>
        <name>Mn(2+)</name>
        <dbReference type="ChEBI" id="CHEBI:29035"/>
    </ligand>
</feature>
<evidence type="ECO:0000259" key="20">
    <source>
        <dbReference type="PROSITE" id="PS50979"/>
    </source>
</evidence>
<dbReference type="SUPFAM" id="SSF56059">
    <property type="entry name" value="Glutathione synthetase ATP-binding domain-like"/>
    <property type="match status" value="1"/>
</dbReference>
<dbReference type="FunFam" id="3.40.50.20:FF:000010">
    <property type="entry name" value="Propionyl-CoA carboxylase subunit alpha"/>
    <property type="match status" value="1"/>
</dbReference>
<dbReference type="PANTHER" id="PTHR43778:SF2">
    <property type="entry name" value="PYRUVATE CARBOXYLASE, MITOCHONDRIAL"/>
    <property type="match status" value="1"/>
</dbReference>
<dbReference type="Proteomes" id="UP000591941">
    <property type="component" value="Unassembled WGS sequence"/>
</dbReference>
<feature type="binding site" evidence="15">
    <location>
        <position position="619"/>
    </location>
    <ligand>
        <name>substrate</name>
    </ligand>
</feature>
<dbReference type="PROSITE" id="PS50991">
    <property type="entry name" value="PYR_CT"/>
    <property type="match status" value="1"/>
</dbReference>
<evidence type="ECO:0000256" key="12">
    <source>
        <dbReference type="ARBA" id="ARBA00023267"/>
    </source>
</evidence>
<dbReference type="SUPFAM" id="SSF51230">
    <property type="entry name" value="Single hybrid motif"/>
    <property type="match status" value="1"/>
</dbReference>
<dbReference type="Gene3D" id="3.20.20.70">
    <property type="entry name" value="Aldolase class I"/>
    <property type="match status" value="1"/>
</dbReference>
<dbReference type="NCBIfam" id="TIGR01235">
    <property type="entry name" value="pyruv_carbox"/>
    <property type="match status" value="1"/>
</dbReference>
<dbReference type="AlphaFoldDB" id="A0A841R4K4"/>
<dbReference type="SMART" id="SM00878">
    <property type="entry name" value="Biotin_carb_C"/>
    <property type="match status" value="1"/>
</dbReference>
<dbReference type="GO" id="GO:0006094">
    <property type="term" value="P:gluconeogenesis"/>
    <property type="evidence" value="ECO:0007669"/>
    <property type="project" value="InterPro"/>
</dbReference>
<accession>A0A841R4K4</accession>
<evidence type="ECO:0000256" key="6">
    <source>
        <dbReference type="ARBA" id="ARBA00022741"/>
    </source>
</evidence>
<evidence type="ECO:0000256" key="10">
    <source>
        <dbReference type="ARBA" id="ARBA00023065"/>
    </source>
</evidence>
<dbReference type="GO" id="GO:0005737">
    <property type="term" value="C:cytoplasm"/>
    <property type="evidence" value="ECO:0007669"/>
    <property type="project" value="TreeGrafter"/>
</dbReference>
<feature type="active site" evidence="14">
    <location>
        <position position="302"/>
    </location>
</feature>
<comment type="function">
    <text evidence="13">Catalyzes a 2-step reaction, involving the ATP-dependent carboxylation of the covalently attached biotin in the first step and the transfer of the carboxyl group to pyruvate in the second.</text>
</comment>
<feature type="domain" description="ATP-grasp" evidence="19">
    <location>
        <begin position="130"/>
        <end position="327"/>
    </location>
</feature>
<dbReference type="EC" id="6.4.1.1" evidence="2 13"/>
<dbReference type="SUPFAM" id="SSF51246">
    <property type="entry name" value="Rudiment single hybrid motif"/>
    <property type="match status" value="1"/>
</dbReference>
<keyword evidence="3" id="KW-0813">Transport</keyword>
<dbReference type="InterPro" id="IPR005479">
    <property type="entry name" value="CPAse_ATP-bd"/>
</dbReference>
<feature type="modified residue" description="N6-biotinyllysine" evidence="17">
    <location>
        <position position="1112"/>
    </location>
</feature>
<evidence type="ECO:0000256" key="7">
    <source>
        <dbReference type="ARBA" id="ARBA00022840"/>
    </source>
</evidence>
<dbReference type="Pfam" id="PF02786">
    <property type="entry name" value="CPSase_L_D2"/>
    <property type="match status" value="1"/>
</dbReference>
<dbReference type="NCBIfam" id="NF006761">
    <property type="entry name" value="PRK09282.1"/>
    <property type="match status" value="1"/>
</dbReference>
<evidence type="ECO:0000256" key="13">
    <source>
        <dbReference type="PIRNR" id="PIRNR001594"/>
    </source>
</evidence>
<dbReference type="InterPro" id="IPR000089">
    <property type="entry name" value="Biotin_lipoyl"/>
</dbReference>
<dbReference type="InterPro" id="IPR013785">
    <property type="entry name" value="Aldolase_TIM"/>
</dbReference>
<keyword evidence="11" id="KW-0739">Sodium transport</keyword>
<evidence type="ECO:0000313" key="22">
    <source>
        <dbReference type="EMBL" id="MBB6478010.1"/>
    </source>
</evidence>
<keyword evidence="22" id="KW-0670">Pyruvate</keyword>
<dbReference type="Gene3D" id="3.30.470.20">
    <property type="entry name" value="ATP-grasp fold, B domain"/>
    <property type="match status" value="1"/>
</dbReference>
<name>A0A841R4K4_9FIRM</name>
<dbReference type="Pfam" id="PF00364">
    <property type="entry name" value="Biotin_lipoyl"/>
    <property type="match status" value="1"/>
</dbReference>
<dbReference type="CDD" id="cd07937">
    <property type="entry name" value="DRE_TIM_PC_TC_5S"/>
    <property type="match status" value="1"/>
</dbReference>
<dbReference type="PROSITE" id="PS00867">
    <property type="entry name" value="CPSASE_2"/>
    <property type="match status" value="1"/>
</dbReference>
<comment type="caution">
    <text evidence="22">The sequence shown here is derived from an EMBL/GenBank/DDBJ whole genome shotgun (WGS) entry which is preliminary data.</text>
</comment>
<dbReference type="InterPro" id="IPR011761">
    <property type="entry name" value="ATP-grasp"/>
</dbReference>
<dbReference type="InterPro" id="IPR055268">
    <property type="entry name" value="PCB-like"/>
</dbReference>
<evidence type="ECO:0000256" key="8">
    <source>
        <dbReference type="ARBA" id="ARBA00022967"/>
    </source>
</evidence>
<feature type="domain" description="Lipoyl-binding" evidence="18">
    <location>
        <begin position="1071"/>
        <end position="1146"/>
    </location>
</feature>
<evidence type="ECO:0000256" key="11">
    <source>
        <dbReference type="ARBA" id="ARBA00023201"/>
    </source>
</evidence>
<evidence type="ECO:0000256" key="17">
    <source>
        <dbReference type="PIRSR" id="PIRSR001594-4"/>
    </source>
</evidence>
<dbReference type="InterPro" id="IPR005482">
    <property type="entry name" value="Biotin_COase_C"/>
</dbReference>
<sequence length="1146" mass="128100">MTQQQETIRKFKSVLVANRGEIAIRVFRACNELGIRTVAVYSKEDSLSLHRNRADEAYLVGKDKSAIDAYLDIEDIIRVAKEQEVDAIHPGYGFLAENPEFARRCEAEGIRFIGPRPEHLEMFGDKINARKQAEDAGIKMVPGSDGPVESAEDVKAFAEKVGLPIIIKAVYGGGGRGMRVVERLEDIEEAFERSTSEAQISFGNGAVYLEKYIRNPKHIEVQILGDNKGNVVHLFERDCSIQRRHQKVVEIAPAFALPLELREKICEAAVRLMKNVNYVNSGTVEFLVAPEGEFYFIEVNPRIQVEHTVTEMITDIDIVQTQIMIAEGYNFADPEIGIPEQDKIEHHGNAIQCRITTEDPENHFFPDTGKVIAYRSGGGFGIRLDAGTAYTGAVITPYYDSLLVKATTHALTHALAVKKMARVLREFRVRGVKTNIYFLLNLLAAPEFLDGTYDVNFLDSHPELFELPKPKDRGTKLLRYIADTTVNGYAHEGPQNKPDFPELAFPEANGPAPRGTKQLLDEMGPEKFAKWVQEQKEVFFTDTTYRDAHQSLFATRLRSYDILGAIGATARRLPQLFSFENWGGATFDVAYRFLDESPWDRLRRMREAAPNILFQMLTRGANTVGYTNYDETVIRHFIAQAAEHGVDVFRIFDCLNNLDHMTITIDEVRKQNKLAEVALCYTGDLLDKKRQKYDLAYYVKMAKECAAAGAHMIAIKDMAGLIKPEAAYALTAAIKDAVDLPLHLHSHEGAGNMIYSYAKAVDAGIDIIDLAMPAFSNGTSQPSMSTMWYALSDHPRQPKLDIRAVEELNQYWEGVRPYYRGVDHTSSYPNTTVYMHEMPGGQFSNLRQQAAAVGLGDRWNEVCERYAEVNMMFGDIIKVTPSSKVVGDMALFMVQNGLHERDIYERGNTLSYPKSVIEFFEGKLGTPYGGFPEKLRNVILRGRVPEGEPVPAPVDLAKVKEEMTEKGLPTRPEDVSAYTIYPDVFSQYADRYEKYGDLSVLDTPTFFFGMTRGEEIRTTIEKGKTLVIRLMSIHQPDEKGNRVVQFELNGMPREVVVHDNNLETTMTGGRKAEKSNPGEVGATLSGSVVKVLVNLGDAVEKGDPLVVTEAMKMETSITAPISGNVGDILVKAGSRIESGDLLIVIE</sequence>
<dbReference type="InterPro" id="IPR011053">
    <property type="entry name" value="Single_hybrid_motif"/>
</dbReference>
<keyword evidence="6 13" id="KW-0547">Nucleotide-binding</keyword>
<feature type="domain" description="Biotin carboxylation" evidence="20">
    <location>
        <begin position="10"/>
        <end position="463"/>
    </location>
</feature>
<feature type="domain" description="Pyruvate carboxyltransferase" evidence="21">
    <location>
        <begin position="538"/>
        <end position="806"/>
    </location>
</feature>
<dbReference type="InterPro" id="IPR016185">
    <property type="entry name" value="PreATP-grasp_dom_sf"/>
</dbReference>
<dbReference type="InterPro" id="IPR005930">
    <property type="entry name" value="Pyruv_COase"/>
</dbReference>
<dbReference type="GO" id="GO:0004736">
    <property type="term" value="F:pyruvate carboxylase activity"/>
    <property type="evidence" value="ECO:0007669"/>
    <property type="project" value="UniProtKB-EC"/>
</dbReference>
<dbReference type="InterPro" id="IPR000891">
    <property type="entry name" value="PYR_CT"/>
</dbReference>
<dbReference type="Pfam" id="PF00289">
    <property type="entry name" value="Biotin_carb_N"/>
    <property type="match status" value="1"/>
</dbReference>
<dbReference type="PROSITE" id="PS50968">
    <property type="entry name" value="BIOTINYL_LIPOYL"/>
    <property type="match status" value="1"/>
</dbReference>
<dbReference type="InterPro" id="IPR003379">
    <property type="entry name" value="Carboxylase_cons_dom"/>
</dbReference>
<dbReference type="CDD" id="cd06850">
    <property type="entry name" value="biotinyl_domain"/>
    <property type="match status" value="1"/>
</dbReference>
<evidence type="ECO:0000256" key="14">
    <source>
        <dbReference type="PIRSR" id="PIRSR001594-1"/>
    </source>
</evidence>
<evidence type="ECO:0000256" key="5">
    <source>
        <dbReference type="ARBA" id="ARBA00022723"/>
    </source>
</evidence>
<keyword evidence="12 13" id="KW-0092">Biotin</keyword>
<feature type="modified residue" description="N6-carboxylysine" evidence="17">
    <location>
        <position position="716"/>
    </location>
</feature>
<feature type="binding site" evidence="15">
    <location>
        <position position="210"/>
    </location>
    <ligand>
        <name>ATP</name>
        <dbReference type="ChEBI" id="CHEBI:30616"/>
    </ligand>
</feature>
<evidence type="ECO:0000259" key="18">
    <source>
        <dbReference type="PROSITE" id="PS50968"/>
    </source>
</evidence>
<feature type="binding site" evidence="15">
    <location>
        <position position="126"/>
    </location>
    <ligand>
        <name>ATP</name>
        <dbReference type="ChEBI" id="CHEBI:30616"/>
    </ligand>
</feature>
<reference evidence="22 23" key="1">
    <citation type="submission" date="2020-08" db="EMBL/GenBank/DDBJ databases">
        <title>Genomic Encyclopedia of Type Strains, Phase IV (KMG-IV): sequencing the most valuable type-strain genomes for metagenomic binning, comparative biology and taxonomic classification.</title>
        <authorList>
            <person name="Goeker M."/>
        </authorList>
    </citation>
    <scope>NUCLEOTIDE SEQUENCE [LARGE SCALE GENOMIC DNA]</scope>
    <source>
        <strain evidence="22 23">DSM 21255</strain>
    </source>
</reference>
<protein>
    <recommendedName>
        <fullName evidence="2 13">Pyruvate carboxylase</fullName>
        <ecNumber evidence="2 13">6.4.1.1</ecNumber>
    </recommendedName>
</protein>
<keyword evidence="4 13" id="KW-0436">Ligase</keyword>
<gene>
    <name evidence="22" type="ORF">HNR45_001063</name>
</gene>
<dbReference type="InterPro" id="IPR005481">
    <property type="entry name" value="BC-like_N"/>
</dbReference>
<dbReference type="SUPFAM" id="SSF89000">
    <property type="entry name" value="post-HMGL domain-like"/>
    <property type="match status" value="1"/>
</dbReference>
<evidence type="ECO:0000256" key="1">
    <source>
        <dbReference type="ARBA" id="ARBA00001953"/>
    </source>
</evidence>
<comment type="catalytic activity">
    <reaction evidence="13">
        <text>hydrogencarbonate + pyruvate + ATP = oxaloacetate + ADP + phosphate + H(+)</text>
        <dbReference type="Rhea" id="RHEA:20844"/>
        <dbReference type="ChEBI" id="CHEBI:15361"/>
        <dbReference type="ChEBI" id="CHEBI:15378"/>
        <dbReference type="ChEBI" id="CHEBI:16452"/>
        <dbReference type="ChEBI" id="CHEBI:17544"/>
        <dbReference type="ChEBI" id="CHEBI:30616"/>
        <dbReference type="ChEBI" id="CHEBI:43474"/>
        <dbReference type="ChEBI" id="CHEBI:456216"/>
        <dbReference type="EC" id="6.4.1.1"/>
    </reaction>
</comment>
<keyword evidence="23" id="KW-1185">Reference proteome</keyword>
<dbReference type="GO" id="GO:0006814">
    <property type="term" value="P:sodium ion transport"/>
    <property type="evidence" value="ECO:0007669"/>
    <property type="project" value="UniProtKB-KW"/>
</dbReference>
<keyword evidence="5 16" id="KW-0479">Metal-binding</keyword>
<dbReference type="FunFam" id="2.40.50.100:FF:000003">
    <property type="entry name" value="Acetyl-CoA carboxylase biotin carboxyl carrier protein"/>
    <property type="match status" value="1"/>
</dbReference>
<proteinExistence type="predicted"/>
<dbReference type="FunFam" id="3.20.20.70:FF:000033">
    <property type="entry name" value="Pyruvate carboxylase"/>
    <property type="match status" value="1"/>
</dbReference>
<evidence type="ECO:0000313" key="23">
    <source>
        <dbReference type="Proteomes" id="UP000591941"/>
    </source>
</evidence>
<dbReference type="SUPFAM" id="SSF51569">
    <property type="entry name" value="Aldolase"/>
    <property type="match status" value="1"/>
</dbReference>
<dbReference type="InterPro" id="IPR011764">
    <property type="entry name" value="Biotin_carboxylation_dom"/>
</dbReference>
<dbReference type="EMBL" id="JACHHI010000004">
    <property type="protein sequence ID" value="MBB6478010.1"/>
    <property type="molecule type" value="Genomic_DNA"/>
</dbReference>
<evidence type="ECO:0000259" key="21">
    <source>
        <dbReference type="PROSITE" id="PS50991"/>
    </source>
</evidence>
<dbReference type="PIRSF" id="PIRSF001594">
    <property type="entry name" value="Pyruv_carbox"/>
    <property type="match status" value="1"/>
</dbReference>
<dbReference type="Gene3D" id="2.40.50.100">
    <property type="match status" value="1"/>
</dbReference>
<evidence type="ECO:0000256" key="2">
    <source>
        <dbReference type="ARBA" id="ARBA00013057"/>
    </source>
</evidence>
<dbReference type="NCBIfam" id="NF009554">
    <property type="entry name" value="PRK12999.1"/>
    <property type="match status" value="1"/>
</dbReference>
<organism evidence="22 23">
    <name type="scientific">Negativicoccus succinicivorans</name>
    <dbReference type="NCBI Taxonomy" id="620903"/>
    <lineage>
        <taxon>Bacteria</taxon>
        <taxon>Bacillati</taxon>
        <taxon>Bacillota</taxon>
        <taxon>Negativicutes</taxon>
        <taxon>Veillonellales</taxon>
        <taxon>Veillonellaceae</taxon>
        <taxon>Negativicoccus</taxon>
    </lineage>
</organism>
<dbReference type="Pfam" id="PF00682">
    <property type="entry name" value="HMGL-like"/>
    <property type="match status" value="1"/>
</dbReference>
<comment type="cofactor">
    <cofactor evidence="1 13">
        <name>biotin</name>
        <dbReference type="ChEBI" id="CHEBI:57586"/>
    </cofactor>
</comment>
<feature type="binding site" evidence="16">
    <location>
        <position position="747"/>
    </location>
    <ligand>
        <name>Mn(2+)</name>
        <dbReference type="ChEBI" id="CHEBI:29035"/>
    </ligand>
</feature>
<evidence type="ECO:0000256" key="4">
    <source>
        <dbReference type="ARBA" id="ARBA00022598"/>
    </source>
</evidence>
<dbReference type="SUPFAM" id="SSF52440">
    <property type="entry name" value="PreATP-grasp domain"/>
    <property type="match status" value="1"/>
</dbReference>
<dbReference type="GO" id="GO:0005524">
    <property type="term" value="F:ATP binding"/>
    <property type="evidence" value="ECO:0007669"/>
    <property type="project" value="UniProtKB-UniRule"/>
</dbReference>
<evidence type="ECO:0000256" key="3">
    <source>
        <dbReference type="ARBA" id="ARBA00022448"/>
    </source>
</evidence>
<dbReference type="PANTHER" id="PTHR43778">
    <property type="entry name" value="PYRUVATE CARBOXYLASE"/>
    <property type="match status" value="1"/>
</dbReference>
<feature type="binding site" evidence="16">
    <location>
        <position position="547"/>
    </location>
    <ligand>
        <name>Mn(2+)</name>
        <dbReference type="ChEBI" id="CHEBI:29035"/>
    </ligand>
</feature>
<keyword evidence="8" id="KW-1278">Translocase</keyword>
<dbReference type="FunFam" id="3.30.1490.20:FF:000018">
    <property type="entry name" value="Biotin carboxylase"/>
    <property type="match status" value="1"/>
</dbReference>
<evidence type="ECO:0000256" key="16">
    <source>
        <dbReference type="PIRSR" id="PIRSR001594-3"/>
    </source>
</evidence>
<dbReference type="PROSITE" id="PS50979">
    <property type="entry name" value="BC"/>
    <property type="match status" value="1"/>
</dbReference>
<feature type="binding site" evidence="15">
    <location>
        <position position="880"/>
    </location>
    <ligand>
        <name>substrate</name>
    </ligand>
</feature>
<dbReference type="GO" id="GO:0046872">
    <property type="term" value="F:metal ion binding"/>
    <property type="evidence" value="ECO:0007669"/>
    <property type="project" value="UniProtKB-KW"/>
</dbReference>